<proteinExistence type="predicted"/>
<reference evidence="1 2" key="1">
    <citation type="journal article" date="2023" name="Nucleic Acids Res.">
        <title>The hologenome of Daphnia magna reveals possible DNA methylation and microbiome-mediated evolution of the host genome.</title>
        <authorList>
            <person name="Chaturvedi A."/>
            <person name="Li X."/>
            <person name="Dhandapani V."/>
            <person name="Marshall H."/>
            <person name="Kissane S."/>
            <person name="Cuenca-Cambronero M."/>
            <person name="Asole G."/>
            <person name="Calvet F."/>
            <person name="Ruiz-Romero M."/>
            <person name="Marangio P."/>
            <person name="Guigo R."/>
            <person name="Rago D."/>
            <person name="Mirbahai L."/>
            <person name="Eastwood N."/>
            <person name="Colbourne J.K."/>
            <person name="Zhou J."/>
            <person name="Mallon E."/>
            <person name="Orsini L."/>
        </authorList>
    </citation>
    <scope>NUCLEOTIDE SEQUENCE [LARGE SCALE GENOMIC DNA]</scope>
    <source>
        <strain evidence="1">LRV0_1</strain>
    </source>
</reference>
<accession>A0ABQ9ZFH8</accession>
<dbReference type="Proteomes" id="UP001234178">
    <property type="component" value="Unassembled WGS sequence"/>
</dbReference>
<gene>
    <name evidence="1" type="ORF">OUZ56_020806</name>
</gene>
<sequence length="64" mass="7232">MKSSHQLVFLPTGPTTLKTLSSSEVCTTLNALHQRPTLDSKQAQFESYLEKNTMPLERRLEQIG</sequence>
<comment type="caution">
    <text evidence="1">The sequence shown here is derived from an EMBL/GenBank/DDBJ whole genome shotgun (WGS) entry which is preliminary data.</text>
</comment>
<organism evidence="1 2">
    <name type="scientific">Daphnia magna</name>
    <dbReference type="NCBI Taxonomy" id="35525"/>
    <lineage>
        <taxon>Eukaryota</taxon>
        <taxon>Metazoa</taxon>
        <taxon>Ecdysozoa</taxon>
        <taxon>Arthropoda</taxon>
        <taxon>Crustacea</taxon>
        <taxon>Branchiopoda</taxon>
        <taxon>Diplostraca</taxon>
        <taxon>Cladocera</taxon>
        <taxon>Anomopoda</taxon>
        <taxon>Daphniidae</taxon>
        <taxon>Daphnia</taxon>
    </lineage>
</organism>
<evidence type="ECO:0000313" key="2">
    <source>
        <dbReference type="Proteomes" id="UP001234178"/>
    </source>
</evidence>
<keyword evidence="2" id="KW-1185">Reference proteome</keyword>
<evidence type="ECO:0000313" key="1">
    <source>
        <dbReference type="EMBL" id="KAK4011688.1"/>
    </source>
</evidence>
<protein>
    <submittedName>
        <fullName evidence="1">Uncharacterized protein</fullName>
    </submittedName>
</protein>
<dbReference type="EMBL" id="JAOYFB010000003">
    <property type="protein sequence ID" value="KAK4011688.1"/>
    <property type="molecule type" value="Genomic_DNA"/>
</dbReference>
<name>A0ABQ9ZFH8_9CRUS</name>